<dbReference type="SUPFAM" id="SSF49785">
    <property type="entry name" value="Galactose-binding domain-like"/>
    <property type="match status" value="1"/>
</dbReference>
<dbReference type="PANTHER" id="PTHR46115">
    <property type="entry name" value="THIOREDOXIN-LIKE PROTEIN 1"/>
    <property type="match status" value="1"/>
</dbReference>
<evidence type="ECO:0000256" key="1">
    <source>
        <dbReference type="ARBA" id="ARBA00023157"/>
    </source>
</evidence>
<dbReference type="AlphaFoldDB" id="A0A6S9JQ99"/>
<dbReference type="Gene3D" id="2.60.120.470">
    <property type="entry name" value="PITH domain"/>
    <property type="match status" value="1"/>
</dbReference>
<proteinExistence type="predicted"/>
<evidence type="ECO:0000313" key="3">
    <source>
        <dbReference type="EMBL" id="CAE0625347.1"/>
    </source>
</evidence>
<dbReference type="InterPro" id="IPR008979">
    <property type="entry name" value="Galactose-bd-like_sf"/>
</dbReference>
<keyword evidence="1" id="KW-1015">Disulfide bond</keyword>
<gene>
    <name evidence="3" type="ORF">HAKA00212_LOCUS4016</name>
</gene>
<dbReference type="GO" id="GO:0005737">
    <property type="term" value="C:cytoplasm"/>
    <property type="evidence" value="ECO:0007669"/>
    <property type="project" value="UniProtKB-ARBA"/>
</dbReference>
<name>A0A6S9JQ99_HETAK</name>
<accession>A0A6S9JQ99</accession>
<organism evidence="3">
    <name type="scientific">Heterosigma akashiwo</name>
    <name type="common">Chromophytic alga</name>
    <name type="synonym">Heterosigma carterae</name>
    <dbReference type="NCBI Taxonomy" id="2829"/>
    <lineage>
        <taxon>Eukaryota</taxon>
        <taxon>Sar</taxon>
        <taxon>Stramenopiles</taxon>
        <taxon>Ochrophyta</taxon>
        <taxon>Raphidophyceae</taxon>
        <taxon>Chattonellales</taxon>
        <taxon>Chattonellaceae</taxon>
        <taxon>Heterosigma</taxon>
    </lineage>
</organism>
<sequence length="180" mass="19805">MMMPQGQAAAKAAAVPSQEIRDITDLLNKAGCYCLNEDPGYKMQNLFMGDDRLQLRSEADEQLLLHLDFNETVKIHSINFQSPADDPEAHPVTVKLFVNRDSMGFSDANDITPVQELELGPEDLGPDAACLLKFVKFQRVNSLIIFIEDNNGADYTSLSSIKIFGVPVAGTNMSELKKVG</sequence>
<dbReference type="InterPro" id="IPR037047">
    <property type="entry name" value="PITH_dom_sf"/>
</dbReference>
<feature type="domain" description="PITH" evidence="2">
    <location>
        <begin position="12"/>
        <end position="180"/>
    </location>
</feature>
<protein>
    <recommendedName>
        <fullName evidence="2">PITH domain-containing protein</fullName>
    </recommendedName>
</protein>
<dbReference type="PROSITE" id="PS51532">
    <property type="entry name" value="PITH"/>
    <property type="match status" value="1"/>
</dbReference>
<dbReference type="Pfam" id="PF06201">
    <property type="entry name" value="PITH"/>
    <property type="match status" value="1"/>
</dbReference>
<dbReference type="InterPro" id="IPR010400">
    <property type="entry name" value="PITH_dom"/>
</dbReference>
<evidence type="ECO:0000259" key="2">
    <source>
        <dbReference type="PROSITE" id="PS51532"/>
    </source>
</evidence>
<reference evidence="3" key="1">
    <citation type="submission" date="2021-01" db="EMBL/GenBank/DDBJ databases">
        <authorList>
            <person name="Corre E."/>
            <person name="Pelletier E."/>
            <person name="Niang G."/>
            <person name="Scheremetjew M."/>
            <person name="Finn R."/>
            <person name="Kale V."/>
            <person name="Holt S."/>
            <person name="Cochrane G."/>
            <person name="Meng A."/>
            <person name="Brown T."/>
            <person name="Cohen L."/>
        </authorList>
    </citation>
    <scope>NUCLEOTIDE SEQUENCE</scope>
    <source>
        <strain evidence="3">CCMP3107</strain>
    </source>
</reference>
<dbReference type="EMBL" id="HBIU01009728">
    <property type="protein sequence ID" value="CAE0625347.1"/>
    <property type="molecule type" value="Transcribed_RNA"/>
</dbReference>